<dbReference type="InterPro" id="IPR003822">
    <property type="entry name" value="PAH"/>
</dbReference>
<evidence type="ECO:0000256" key="1">
    <source>
        <dbReference type="ARBA" id="ARBA00004123"/>
    </source>
</evidence>
<feature type="region of interest" description="Disordered" evidence="4">
    <location>
        <begin position="1"/>
        <end position="41"/>
    </location>
</feature>
<dbReference type="Pfam" id="PF02671">
    <property type="entry name" value="PAH"/>
    <property type="match status" value="1"/>
</dbReference>
<evidence type="ECO:0000256" key="3">
    <source>
        <dbReference type="PROSITE-ProRule" id="PRU00810"/>
    </source>
</evidence>
<keyword evidence="2 3" id="KW-0539">Nucleus</keyword>
<evidence type="ECO:0000256" key="2">
    <source>
        <dbReference type="ARBA" id="ARBA00023242"/>
    </source>
</evidence>
<feature type="compositionally biased region" description="Pro residues" evidence="4">
    <location>
        <begin position="18"/>
        <end position="36"/>
    </location>
</feature>
<accession>A0A4U6U222</accession>
<gene>
    <name evidence="5" type="ORF">SEVIR_6G017400v2</name>
</gene>
<dbReference type="AlphaFoldDB" id="A0A4U6U222"/>
<sequence length="130" mass="14403">MGYTGGLKREREEEHGTPAPPVTSRPRVDPPTPAPPVRVIRPLAPPSAEACRFFDFLQREFADKPHKIVEFQAILLDYYYMSIDIAGVVDRLQVVFQGYPNLVRAFNTLLLMGYALKQDDQQGGGGAGDA</sequence>
<evidence type="ECO:0000313" key="5">
    <source>
        <dbReference type="EMBL" id="TKW08255.1"/>
    </source>
</evidence>
<reference evidence="5" key="1">
    <citation type="submission" date="2019-03" db="EMBL/GenBank/DDBJ databases">
        <title>WGS assembly of Setaria viridis.</title>
        <authorList>
            <person name="Huang P."/>
            <person name="Jenkins J."/>
            <person name="Grimwood J."/>
            <person name="Barry K."/>
            <person name="Healey A."/>
            <person name="Mamidi S."/>
            <person name="Sreedasyam A."/>
            <person name="Shu S."/>
            <person name="Feldman M."/>
            <person name="Wu J."/>
            <person name="Yu Y."/>
            <person name="Chen C."/>
            <person name="Johnson J."/>
            <person name="Rokhsar D."/>
            <person name="Baxter I."/>
            <person name="Schmutz J."/>
            <person name="Brutnell T."/>
            <person name="Kellogg E."/>
        </authorList>
    </citation>
    <scope>NUCLEOTIDE SEQUENCE [LARGE SCALE GENOMIC DNA]</scope>
</reference>
<proteinExistence type="predicted"/>
<dbReference type="Gene3D" id="1.20.1160.11">
    <property type="entry name" value="Paired amphipathic helix"/>
    <property type="match status" value="1"/>
</dbReference>
<name>A0A4U6U222_SETVI</name>
<dbReference type="InterPro" id="IPR036600">
    <property type="entry name" value="PAH_sf"/>
</dbReference>
<dbReference type="EMBL" id="CM016557">
    <property type="protein sequence ID" value="TKW08255.1"/>
    <property type="molecule type" value="Genomic_DNA"/>
</dbReference>
<dbReference type="GO" id="GO:0005634">
    <property type="term" value="C:nucleus"/>
    <property type="evidence" value="ECO:0007669"/>
    <property type="project" value="UniProtKB-SubCell"/>
</dbReference>
<keyword evidence="6" id="KW-1185">Reference proteome</keyword>
<dbReference type="SUPFAM" id="SSF47762">
    <property type="entry name" value="PAH2 domain"/>
    <property type="match status" value="1"/>
</dbReference>
<dbReference type="Gramene" id="TKW08255">
    <property type="protein sequence ID" value="TKW08255"/>
    <property type="gene ID" value="SEVIR_6G017400v2"/>
</dbReference>
<dbReference type="Proteomes" id="UP000298652">
    <property type="component" value="Chromosome 6"/>
</dbReference>
<organism evidence="5 6">
    <name type="scientific">Setaria viridis</name>
    <name type="common">Green bristlegrass</name>
    <name type="synonym">Setaria italica subsp. viridis</name>
    <dbReference type="NCBI Taxonomy" id="4556"/>
    <lineage>
        <taxon>Eukaryota</taxon>
        <taxon>Viridiplantae</taxon>
        <taxon>Streptophyta</taxon>
        <taxon>Embryophyta</taxon>
        <taxon>Tracheophyta</taxon>
        <taxon>Spermatophyta</taxon>
        <taxon>Magnoliopsida</taxon>
        <taxon>Liliopsida</taxon>
        <taxon>Poales</taxon>
        <taxon>Poaceae</taxon>
        <taxon>PACMAD clade</taxon>
        <taxon>Panicoideae</taxon>
        <taxon>Panicodae</taxon>
        <taxon>Paniceae</taxon>
        <taxon>Cenchrinae</taxon>
        <taxon>Setaria</taxon>
    </lineage>
</organism>
<evidence type="ECO:0000313" key="6">
    <source>
        <dbReference type="Proteomes" id="UP000298652"/>
    </source>
</evidence>
<evidence type="ECO:0000256" key="4">
    <source>
        <dbReference type="SAM" id="MobiDB-lite"/>
    </source>
</evidence>
<feature type="compositionally biased region" description="Basic and acidic residues" evidence="4">
    <location>
        <begin position="7"/>
        <end position="16"/>
    </location>
</feature>
<dbReference type="GO" id="GO:0006355">
    <property type="term" value="P:regulation of DNA-templated transcription"/>
    <property type="evidence" value="ECO:0007669"/>
    <property type="project" value="InterPro"/>
</dbReference>
<comment type="subcellular location">
    <subcellularLocation>
        <location evidence="1 3">Nucleus</location>
    </subcellularLocation>
</comment>
<protein>
    <submittedName>
        <fullName evidence="5">Uncharacterized protein</fullName>
    </submittedName>
</protein>
<dbReference type="PROSITE" id="PS51477">
    <property type="entry name" value="PAH"/>
    <property type="match status" value="1"/>
</dbReference>